<evidence type="ECO:0000313" key="1">
    <source>
        <dbReference type="EMBL" id="MPL61737.1"/>
    </source>
</evidence>
<name>A0A644T5F6_9ZZZZ</name>
<dbReference type="AlphaFoldDB" id="A0A644T5F6"/>
<proteinExistence type="predicted"/>
<sequence length="145" mass="16994">MNTQELTAKEYLSQAYHIDRRINSKLEQVQSLRDLSTKAVATLSDVPPSKETRNIHRMEDVIVKMMDLESEINTDLNALVDLKHEIVTIIKCVEAPDLQTILELRYLCFKTWEEISVELHLDIRWVHRLHNRALNEVDAIRHLKP</sequence>
<reference evidence="1" key="1">
    <citation type="submission" date="2019-08" db="EMBL/GenBank/DDBJ databases">
        <authorList>
            <person name="Kucharzyk K."/>
            <person name="Murdoch R.W."/>
            <person name="Higgins S."/>
            <person name="Loffler F."/>
        </authorList>
    </citation>
    <scope>NUCLEOTIDE SEQUENCE</scope>
</reference>
<protein>
    <recommendedName>
        <fullName evidence="2">RNA polymerase sigma-70 region 4 domain-containing protein</fullName>
    </recommendedName>
</protein>
<organism evidence="1">
    <name type="scientific">bioreactor metagenome</name>
    <dbReference type="NCBI Taxonomy" id="1076179"/>
    <lineage>
        <taxon>unclassified sequences</taxon>
        <taxon>metagenomes</taxon>
        <taxon>ecological metagenomes</taxon>
    </lineage>
</organism>
<gene>
    <name evidence="1" type="ORF">SDC9_07324</name>
</gene>
<comment type="caution">
    <text evidence="1">The sequence shown here is derived from an EMBL/GenBank/DDBJ whole genome shotgun (WGS) entry which is preliminary data.</text>
</comment>
<dbReference type="EMBL" id="VSSQ01000015">
    <property type="protein sequence ID" value="MPL61737.1"/>
    <property type="molecule type" value="Genomic_DNA"/>
</dbReference>
<evidence type="ECO:0008006" key="2">
    <source>
        <dbReference type="Google" id="ProtNLM"/>
    </source>
</evidence>
<accession>A0A644T5F6</accession>